<proteinExistence type="predicted"/>
<dbReference type="AlphaFoldDB" id="A0A212ELM6"/>
<protein>
    <submittedName>
        <fullName evidence="1">Adenosine deaminase</fullName>
    </submittedName>
</protein>
<sequence>MSKDQRKKIYRELETTSQRRLKGNLPSVTSGRHQFSQHVRFSELFECFKREKK</sequence>
<dbReference type="Proteomes" id="UP000007151">
    <property type="component" value="Unassembled WGS sequence"/>
</dbReference>
<dbReference type="InParanoid" id="A0A212ELM6"/>
<evidence type="ECO:0000313" key="1">
    <source>
        <dbReference type="EMBL" id="OWR42377.1"/>
    </source>
</evidence>
<comment type="caution">
    <text evidence="1">The sequence shown here is derived from an EMBL/GenBank/DDBJ whole genome shotgun (WGS) entry which is preliminary data.</text>
</comment>
<evidence type="ECO:0000313" key="2">
    <source>
        <dbReference type="Proteomes" id="UP000007151"/>
    </source>
</evidence>
<organism evidence="1 2">
    <name type="scientific">Danaus plexippus plexippus</name>
    <dbReference type="NCBI Taxonomy" id="278856"/>
    <lineage>
        <taxon>Eukaryota</taxon>
        <taxon>Metazoa</taxon>
        <taxon>Ecdysozoa</taxon>
        <taxon>Arthropoda</taxon>
        <taxon>Hexapoda</taxon>
        <taxon>Insecta</taxon>
        <taxon>Pterygota</taxon>
        <taxon>Neoptera</taxon>
        <taxon>Endopterygota</taxon>
        <taxon>Lepidoptera</taxon>
        <taxon>Glossata</taxon>
        <taxon>Ditrysia</taxon>
        <taxon>Papilionoidea</taxon>
        <taxon>Nymphalidae</taxon>
        <taxon>Danainae</taxon>
        <taxon>Danaini</taxon>
        <taxon>Danaina</taxon>
        <taxon>Danaus</taxon>
        <taxon>Danaus</taxon>
    </lineage>
</organism>
<dbReference type="EMBL" id="AGBW02014031">
    <property type="protein sequence ID" value="OWR42377.1"/>
    <property type="molecule type" value="Genomic_DNA"/>
</dbReference>
<name>A0A212ELM6_DANPL</name>
<gene>
    <name evidence="1" type="ORF">KGM_207909A</name>
</gene>
<keyword evidence="2" id="KW-1185">Reference proteome</keyword>
<reference evidence="1 2" key="1">
    <citation type="journal article" date="2011" name="Cell">
        <title>The monarch butterfly genome yields insights into long-distance migration.</title>
        <authorList>
            <person name="Zhan S."/>
            <person name="Merlin C."/>
            <person name="Boore J.L."/>
            <person name="Reppert S.M."/>
        </authorList>
    </citation>
    <scope>NUCLEOTIDE SEQUENCE [LARGE SCALE GENOMIC DNA]</scope>
    <source>
        <strain evidence="1">F-2</strain>
    </source>
</reference>
<accession>A0A212ELM6</accession>
<dbReference type="KEGG" id="dpl:KGM_207909A"/>
<feature type="non-terminal residue" evidence="1">
    <location>
        <position position="53"/>
    </location>
</feature>